<dbReference type="STRING" id="46731.A0A3M6TQQ3"/>
<evidence type="ECO:0000313" key="3">
    <source>
        <dbReference type="Proteomes" id="UP000275408"/>
    </source>
</evidence>
<dbReference type="SMART" id="SM00368">
    <property type="entry name" value="LRR_RI"/>
    <property type="match status" value="4"/>
</dbReference>
<protein>
    <recommendedName>
        <fullName evidence="4">Leucine-rich repeat-containing protein 71</fullName>
    </recommendedName>
</protein>
<accession>A0A3M6TQQ3</accession>
<gene>
    <name evidence="2" type="ORF">pdam_00016940</name>
</gene>
<feature type="compositionally biased region" description="Basic and acidic residues" evidence="1">
    <location>
        <begin position="166"/>
        <end position="182"/>
    </location>
</feature>
<organism evidence="2 3">
    <name type="scientific">Pocillopora damicornis</name>
    <name type="common">Cauliflower coral</name>
    <name type="synonym">Millepora damicornis</name>
    <dbReference type="NCBI Taxonomy" id="46731"/>
    <lineage>
        <taxon>Eukaryota</taxon>
        <taxon>Metazoa</taxon>
        <taxon>Cnidaria</taxon>
        <taxon>Anthozoa</taxon>
        <taxon>Hexacorallia</taxon>
        <taxon>Scleractinia</taxon>
        <taxon>Astrocoeniina</taxon>
        <taxon>Pocilloporidae</taxon>
        <taxon>Pocillopora</taxon>
    </lineage>
</organism>
<dbReference type="InterPro" id="IPR001611">
    <property type="entry name" value="Leu-rich_rpt"/>
</dbReference>
<dbReference type="Pfam" id="PF13516">
    <property type="entry name" value="LRR_6"/>
    <property type="match status" value="2"/>
</dbReference>
<dbReference type="EMBL" id="RCHS01003154">
    <property type="protein sequence ID" value="RMX43651.1"/>
    <property type="molecule type" value="Genomic_DNA"/>
</dbReference>
<feature type="region of interest" description="Disordered" evidence="1">
    <location>
        <begin position="1"/>
        <end position="61"/>
    </location>
</feature>
<name>A0A3M6TQQ3_POCDA</name>
<comment type="caution">
    <text evidence="2">The sequence shown here is derived from an EMBL/GenBank/DDBJ whole genome shotgun (WGS) entry which is preliminary data.</text>
</comment>
<dbReference type="PANTHER" id="PTHR46984">
    <property type="entry name" value="LEUCINE-RICH REPEAT-CONTAINING PROTEIN 71"/>
    <property type="match status" value="1"/>
</dbReference>
<dbReference type="InterPro" id="IPR053040">
    <property type="entry name" value="LRR-containing_protein_71"/>
</dbReference>
<sequence>MRRRSREKPKWRMAVERRNMAKKTASEKADKIEKPDKGSTSGDKGAGDKTPVENEEQPVELEQSLRTPITMFATLRSVTRMKRALKKADRSGGGRLSIAIEIEEEEEDYLSTFMWYGEPYTPTGNFEVDFCELCSRAGFPTMQVVPRPHRPPTPNVIPQDNTPVGKPDKKDEKKDESSKTEETGIVDGNENEEPPTTFNVKEKYHYFKPRVEVETEEEGNKSHIKEIYIRGWKIDDRILNVLTVTLPPLEKLTTIDFWNTGLQDNGLNTLATHIITHLPSLRTLCLDNNPVTLQRYGIFLGEESTVQNLSLRNCYVNDMGAKMIGRALTANKSLTTLNLCYNKISCEGASWIAKGLRMNRTLLSLNLGSNLISDNGASKLAEVLSSFALTHEEVVARRLLISKKSPEEAGSPSRNLNAPTGGSKDRPASVRSG</sequence>
<evidence type="ECO:0000256" key="1">
    <source>
        <dbReference type="SAM" id="MobiDB-lite"/>
    </source>
</evidence>
<feature type="region of interest" description="Disordered" evidence="1">
    <location>
        <begin position="144"/>
        <end position="196"/>
    </location>
</feature>
<dbReference type="Proteomes" id="UP000275408">
    <property type="component" value="Unassembled WGS sequence"/>
</dbReference>
<dbReference type="InterPro" id="IPR032675">
    <property type="entry name" value="LRR_dom_sf"/>
</dbReference>
<feature type="compositionally biased region" description="Basic and acidic residues" evidence="1">
    <location>
        <begin position="8"/>
        <end position="37"/>
    </location>
</feature>
<dbReference type="PANTHER" id="PTHR46984:SF1">
    <property type="entry name" value="LEUCINE-RICH REPEAT-CONTAINING PROTEIN 71"/>
    <property type="match status" value="1"/>
</dbReference>
<feature type="region of interest" description="Disordered" evidence="1">
    <location>
        <begin position="405"/>
        <end position="433"/>
    </location>
</feature>
<dbReference type="OrthoDB" id="120976at2759"/>
<dbReference type="AlphaFoldDB" id="A0A3M6TQQ3"/>
<evidence type="ECO:0000313" key="2">
    <source>
        <dbReference type="EMBL" id="RMX43651.1"/>
    </source>
</evidence>
<evidence type="ECO:0008006" key="4">
    <source>
        <dbReference type="Google" id="ProtNLM"/>
    </source>
</evidence>
<proteinExistence type="predicted"/>
<dbReference type="SUPFAM" id="SSF52047">
    <property type="entry name" value="RNI-like"/>
    <property type="match status" value="1"/>
</dbReference>
<feature type="compositionally biased region" description="Basic and acidic residues" evidence="1">
    <location>
        <begin position="423"/>
        <end position="433"/>
    </location>
</feature>
<keyword evidence="3" id="KW-1185">Reference proteome</keyword>
<reference evidence="2 3" key="1">
    <citation type="journal article" date="2018" name="Sci. Rep.">
        <title>Comparative analysis of the Pocillopora damicornis genome highlights role of immune system in coral evolution.</title>
        <authorList>
            <person name="Cunning R."/>
            <person name="Bay R.A."/>
            <person name="Gillette P."/>
            <person name="Baker A.C."/>
            <person name="Traylor-Knowles N."/>
        </authorList>
    </citation>
    <scope>NUCLEOTIDE SEQUENCE [LARGE SCALE GENOMIC DNA]</scope>
    <source>
        <strain evidence="2">RSMAS</strain>
        <tissue evidence="2">Whole animal</tissue>
    </source>
</reference>
<dbReference type="Gene3D" id="3.80.10.10">
    <property type="entry name" value="Ribonuclease Inhibitor"/>
    <property type="match status" value="1"/>
</dbReference>